<dbReference type="InterPro" id="IPR015946">
    <property type="entry name" value="KH_dom-like_a/b"/>
</dbReference>
<dbReference type="PANTHER" id="PTHR42830">
    <property type="entry name" value="OSMOTICALLY INDUCIBLE FAMILY PROTEIN"/>
    <property type="match status" value="1"/>
</dbReference>
<name>A0A1H3RNW9_9RHOB</name>
<dbReference type="Gene3D" id="3.30.300.20">
    <property type="match status" value="1"/>
</dbReference>
<sequence length="154" mass="16651">MEHKYSSHIVWTGNRGKGTAGYRAFDRTWNIAIPGKEIVQCSNDPLLGGDPGKMNPEDLLISALSACHMLWYLHLASDAGIVVGAYEDSPVGIGEVSQGGAGRFTAAILRPRITVQAGADIEVATAIHQRIHEVCFVARSVNFPISYEPEFLSV</sequence>
<dbReference type="Proteomes" id="UP000198914">
    <property type="component" value="Unassembled WGS sequence"/>
</dbReference>
<evidence type="ECO:0000313" key="1">
    <source>
        <dbReference type="EMBL" id="SDZ26928.1"/>
    </source>
</evidence>
<dbReference type="Pfam" id="PF02566">
    <property type="entry name" value="OsmC"/>
    <property type="match status" value="1"/>
</dbReference>
<gene>
    <name evidence="1" type="ORF">SAMN05444004_10926</name>
</gene>
<dbReference type="STRING" id="1244108.SAMN05444004_10926"/>
<evidence type="ECO:0000313" key="2">
    <source>
        <dbReference type="Proteomes" id="UP000198914"/>
    </source>
</evidence>
<dbReference type="AlphaFoldDB" id="A0A1H3RNW9"/>
<dbReference type="OrthoDB" id="9795405at2"/>
<dbReference type="PANTHER" id="PTHR42830:SF2">
    <property type="entry name" value="OSMC_OHR FAMILY PROTEIN"/>
    <property type="match status" value="1"/>
</dbReference>
<dbReference type="InterPro" id="IPR036102">
    <property type="entry name" value="OsmC/Ohrsf"/>
</dbReference>
<dbReference type="InterPro" id="IPR052707">
    <property type="entry name" value="OsmC_Ohr_Peroxiredoxin"/>
</dbReference>
<dbReference type="EMBL" id="FNPX01000009">
    <property type="protein sequence ID" value="SDZ26928.1"/>
    <property type="molecule type" value="Genomic_DNA"/>
</dbReference>
<organism evidence="1 2">
    <name type="scientific">Jannaschia faecimaris</name>
    <dbReference type="NCBI Taxonomy" id="1244108"/>
    <lineage>
        <taxon>Bacteria</taxon>
        <taxon>Pseudomonadati</taxon>
        <taxon>Pseudomonadota</taxon>
        <taxon>Alphaproteobacteria</taxon>
        <taxon>Rhodobacterales</taxon>
        <taxon>Roseobacteraceae</taxon>
        <taxon>Jannaschia</taxon>
    </lineage>
</organism>
<reference evidence="2" key="1">
    <citation type="submission" date="2016-10" db="EMBL/GenBank/DDBJ databases">
        <authorList>
            <person name="Varghese N."/>
            <person name="Submissions S."/>
        </authorList>
    </citation>
    <scope>NUCLEOTIDE SEQUENCE [LARGE SCALE GENOMIC DNA]</scope>
    <source>
        <strain evidence="2">DSM 100420</strain>
    </source>
</reference>
<dbReference type="RefSeq" id="WP_092645874.1">
    <property type="nucleotide sequence ID" value="NZ_FNPX01000009.1"/>
</dbReference>
<dbReference type="SUPFAM" id="SSF82784">
    <property type="entry name" value="OsmC-like"/>
    <property type="match status" value="1"/>
</dbReference>
<dbReference type="InterPro" id="IPR003718">
    <property type="entry name" value="OsmC/Ohr_fam"/>
</dbReference>
<keyword evidence="2" id="KW-1185">Reference proteome</keyword>
<proteinExistence type="predicted"/>
<protein>
    <submittedName>
        <fullName evidence="1">Organic hydroperoxide reductase OsmC/OhrA</fullName>
    </submittedName>
</protein>
<accession>A0A1H3RNW9</accession>